<evidence type="ECO:0000256" key="3">
    <source>
        <dbReference type="ARBA" id="ARBA00022989"/>
    </source>
</evidence>
<dbReference type="InterPro" id="IPR052185">
    <property type="entry name" value="IPC_Synthase-Related"/>
</dbReference>
<dbReference type="CDD" id="cd03386">
    <property type="entry name" value="PAP2_Aur1_like"/>
    <property type="match status" value="1"/>
</dbReference>
<comment type="subcellular location">
    <subcellularLocation>
        <location evidence="1">Membrane</location>
        <topology evidence="1">Multi-pass membrane protein</topology>
    </subcellularLocation>
</comment>
<protein>
    <submittedName>
        <fullName evidence="7">Inositol phosphorylceramide synthase</fullName>
    </submittedName>
</protein>
<evidence type="ECO:0000256" key="4">
    <source>
        <dbReference type="ARBA" id="ARBA00023136"/>
    </source>
</evidence>
<evidence type="ECO:0000313" key="7">
    <source>
        <dbReference type="EMBL" id="GGM28736.1"/>
    </source>
</evidence>
<reference evidence="7" key="2">
    <citation type="submission" date="2020-09" db="EMBL/GenBank/DDBJ databases">
        <authorList>
            <person name="Sun Q."/>
            <person name="Ohkuma M."/>
        </authorList>
    </citation>
    <scope>NUCLEOTIDE SEQUENCE</scope>
    <source>
        <strain evidence="7">JCM 19831</strain>
    </source>
</reference>
<feature type="domain" description="Inositolphosphotransferase Aur1/Ipt1" evidence="6">
    <location>
        <begin position="20"/>
        <end position="198"/>
    </location>
</feature>
<gene>
    <name evidence="7" type="ORF">GCM10007977_032520</name>
</gene>
<evidence type="ECO:0000256" key="5">
    <source>
        <dbReference type="SAM" id="Phobius"/>
    </source>
</evidence>
<name>A0A917TME1_9ACTN</name>
<dbReference type="Proteomes" id="UP000642070">
    <property type="component" value="Unassembled WGS sequence"/>
</dbReference>
<reference evidence="7" key="1">
    <citation type="journal article" date="2014" name="Int. J. Syst. Evol. Microbiol.">
        <title>Complete genome sequence of Corynebacterium casei LMG S-19264T (=DSM 44701T), isolated from a smear-ripened cheese.</title>
        <authorList>
            <consortium name="US DOE Joint Genome Institute (JGI-PGF)"/>
            <person name="Walter F."/>
            <person name="Albersmeier A."/>
            <person name="Kalinowski J."/>
            <person name="Ruckert C."/>
        </authorList>
    </citation>
    <scope>NUCLEOTIDE SEQUENCE</scope>
    <source>
        <strain evidence="7">JCM 19831</strain>
    </source>
</reference>
<accession>A0A917TME1</accession>
<evidence type="ECO:0000256" key="1">
    <source>
        <dbReference type="ARBA" id="ARBA00004141"/>
    </source>
</evidence>
<proteinExistence type="predicted"/>
<dbReference type="PANTHER" id="PTHR31310">
    <property type="match status" value="1"/>
</dbReference>
<dbReference type="GO" id="GO:0016020">
    <property type="term" value="C:membrane"/>
    <property type="evidence" value="ECO:0007669"/>
    <property type="project" value="UniProtKB-SubCell"/>
</dbReference>
<dbReference type="EMBL" id="BMPI01000014">
    <property type="protein sequence ID" value="GGM28736.1"/>
    <property type="molecule type" value="Genomic_DNA"/>
</dbReference>
<feature type="transmembrane region" description="Helical" evidence="5">
    <location>
        <begin position="134"/>
        <end position="155"/>
    </location>
</feature>
<evidence type="ECO:0000259" key="6">
    <source>
        <dbReference type="Pfam" id="PF14378"/>
    </source>
</evidence>
<dbReference type="PANTHER" id="PTHR31310:SF7">
    <property type="entry name" value="PA-PHOSPHATASE RELATED-FAMILY PROTEIN DDB_G0268928"/>
    <property type="match status" value="1"/>
</dbReference>
<dbReference type="AlphaFoldDB" id="A0A917TME1"/>
<comment type="caution">
    <text evidence="7">The sequence shown here is derived from an EMBL/GenBank/DDBJ whole genome shotgun (WGS) entry which is preliminary data.</text>
</comment>
<feature type="transmembrane region" description="Helical" evidence="5">
    <location>
        <begin position="83"/>
        <end position="100"/>
    </location>
</feature>
<evidence type="ECO:0000256" key="2">
    <source>
        <dbReference type="ARBA" id="ARBA00022692"/>
    </source>
</evidence>
<keyword evidence="4 5" id="KW-0472">Membrane</keyword>
<keyword evidence="3 5" id="KW-1133">Transmembrane helix</keyword>
<dbReference type="InterPro" id="IPR026841">
    <property type="entry name" value="Aur1/Ipt1"/>
</dbReference>
<organism evidence="7 8">
    <name type="scientific">Dactylosporangium sucinum</name>
    <dbReference type="NCBI Taxonomy" id="1424081"/>
    <lineage>
        <taxon>Bacteria</taxon>
        <taxon>Bacillati</taxon>
        <taxon>Actinomycetota</taxon>
        <taxon>Actinomycetes</taxon>
        <taxon>Micromonosporales</taxon>
        <taxon>Micromonosporaceae</taxon>
        <taxon>Dactylosporangium</taxon>
    </lineage>
</organism>
<feature type="transmembrane region" description="Helical" evidence="5">
    <location>
        <begin position="162"/>
        <end position="183"/>
    </location>
</feature>
<keyword evidence="2 5" id="KW-0812">Transmembrane</keyword>
<keyword evidence="8" id="KW-1185">Reference proteome</keyword>
<feature type="transmembrane region" description="Helical" evidence="5">
    <location>
        <begin position="51"/>
        <end position="71"/>
    </location>
</feature>
<dbReference type="Pfam" id="PF14378">
    <property type="entry name" value="PAP2_3"/>
    <property type="match status" value="1"/>
</dbReference>
<sequence>MGRLVVDGRVSAAYADANLVWHVERALRLPSEADLQQVLLSAEALVRGANIYYAVVHFPATIAFLLFMYFFRPEHYVRFRRMLAWLTAMGLLIHFAFPLAPPRMLGALGLVDTAAVYGPSVYGPPETDTLSNQYAAMPSLHVGWAIVVAAGLIVATRTKWRWLWIAHPVLTMIVVVGTANHYWLDGAVAGGLVAGLLAATAKRELEVPAVPLPLQRAETAHIAGKPT</sequence>
<evidence type="ECO:0000313" key="8">
    <source>
        <dbReference type="Proteomes" id="UP000642070"/>
    </source>
</evidence>